<gene>
    <name evidence="1" type="ORF">BWI95_10555</name>
</gene>
<sequence>MIGIKTFNAVCANVANEDEVLTLGVGDDAHDPDHFFIIGRFDEDDLAIDECIGFQSDDTAYELAAAIEAVTLSVDTLTIRLNEAAAQQAGYREYCAKISAVQNSGELQAALLTLFSGSKVRLQLK</sequence>
<dbReference type="KEGG" id="kco:BWI95_10555"/>
<name>A0A830Z5X9_9ENTR</name>
<organism evidence="1 2">
    <name type="scientific">Kosakonia cowanii JCM 10956 = DSM 18146</name>
    <dbReference type="NCBI Taxonomy" id="1300165"/>
    <lineage>
        <taxon>Bacteria</taxon>
        <taxon>Pseudomonadati</taxon>
        <taxon>Pseudomonadota</taxon>
        <taxon>Gammaproteobacteria</taxon>
        <taxon>Enterobacterales</taxon>
        <taxon>Enterobacteriaceae</taxon>
        <taxon>Kosakonia</taxon>
    </lineage>
</organism>
<protein>
    <submittedName>
        <fullName evidence="1">Uncharacterized protein</fullName>
    </submittedName>
</protein>
<evidence type="ECO:0000313" key="1">
    <source>
        <dbReference type="EMBL" id="APZ07630.1"/>
    </source>
</evidence>
<keyword evidence="2" id="KW-1185">Reference proteome</keyword>
<accession>A0A830Z5X9</accession>
<dbReference type="Proteomes" id="UP000187148">
    <property type="component" value="Chromosome"/>
</dbReference>
<reference evidence="1 2" key="1">
    <citation type="submission" date="2017-01" db="EMBL/GenBank/DDBJ databases">
        <authorList>
            <person name="Cao J.-M."/>
        </authorList>
    </citation>
    <scope>NUCLEOTIDE SEQUENCE [LARGE SCALE GENOMIC DNA]</scope>
    <source>
        <strain evidence="1 2">888-76</strain>
    </source>
</reference>
<proteinExistence type="predicted"/>
<dbReference type="AlphaFoldDB" id="A0A830Z5X9"/>
<evidence type="ECO:0000313" key="2">
    <source>
        <dbReference type="Proteomes" id="UP000187148"/>
    </source>
</evidence>
<dbReference type="EMBL" id="CP019445">
    <property type="protein sequence ID" value="APZ07630.1"/>
    <property type="molecule type" value="Genomic_DNA"/>
</dbReference>